<keyword evidence="3" id="KW-1185">Reference proteome</keyword>
<accession>A0ABW0EPE1</accession>
<dbReference type="InterPro" id="IPR011256">
    <property type="entry name" value="Reg_factor_effector_dom_sf"/>
</dbReference>
<name>A0ABW0EPE1_9PSEU</name>
<dbReference type="Pfam" id="PF06445">
    <property type="entry name" value="GyrI-like"/>
    <property type="match status" value="1"/>
</dbReference>
<dbReference type="Gene3D" id="3.20.80.10">
    <property type="entry name" value="Regulatory factor, effector binding domain"/>
    <property type="match status" value="1"/>
</dbReference>
<dbReference type="Proteomes" id="UP001596157">
    <property type="component" value="Unassembled WGS sequence"/>
</dbReference>
<comment type="caution">
    <text evidence="2">The sequence shown here is derived from an EMBL/GenBank/DDBJ whole genome shotgun (WGS) entry which is preliminary data.</text>
</comment>
<evidence type="ECO:0000259" key="1">
    <source>
        <dbReference type="SMART" id="SM00871"/>
    </source>
</evidence>
<dbReference type="SUPFAM" id="SSF55136">
    <property type="entry name" value="Probable bacterial effector-binding domain"/>
    <property type="match status" value="1"/>
</dbReference>
<gene>
    <name evidence="2" type="ORF">ACFPM7_19745</name>
</gene>
<evidence type="ECO:0000313" key="2">
    <source>
        <dbReference type="EMBL" id="MFC5289292.1"/>
    </source>
</evidence>
<dbReference type="EMBL" id="JBHSKF010000010">
    <property type="protein sequence ID" value="MFC5289292.1"/>
    <property type="molecule type" value="Genomic_DNA"/>
</dbReference>
<evidence type="ECO:0000313" key="3">
    <source>
        <dbReference type="Proteomes" id="UP001596157"/>
    </source>
</evidence>
<feature type="domain" description="AraC effector-binding" evidence="1">
    <location>
        <begin position="1"/>
        <end position="157"/>
    </location>
</feature>
<dbReference type="InterPro" id="IPR029442">
    <property type="entry name" value="GyrI-like"/>
</dbReference>
<dbReference type="RefSeq" id="WP_378249137.1">
    <property type="nucleotide sequence ID" value="NZ_JBHSKF010000010.1"/>
</dbReference>
<organism evidence="2 3">
    <name type="scientific">Actinokineospora guangxiensis</name>
    <dbReference type="NCBI Taxonomy" id="1490288"/>
    <lineage>
        <taxon>Bacteria</taxon>
        <taxon>Bacillati</taxon>
        <taxon>Actinomycetota</taxon>
        <taxon>Actinomycetes</taxon>
        <taxon>Pseudonocardiales</taxon>
        <taxon>Pseudonocardiaceae</taxon>
        <taxon>Actinokineospora</taxon>
    </lineage>
</organism>
<proteinExistence type="predicted"/>
<dbReference type="InterPro" id="IPR010499">
    <property type="entry name" value="AraC_E-bd"/>
</dbReference>
<sequence length="158" mass="17372">MEPTIEDRAEQAYVGITEVATLAEWGRVNALVPEVLEWLTGHGATPVGPPIYRYYAGEPGGEIEVEVGWPVSGDVPASERVTAGTLPAGRYAVLVHHGHPDSIGQSFAALEAWSQRTGENWAFADGRWSCRYESYRTDPAVEPDPARWETEICYKLAE</sequence>
<dbReference type="SMART" id="SM00871">
    <property type="entry name" value="AraC_E_bind"/>
    <property type="match status" value="1"/>
</dbReference>
<protein>
    <submittedName>
        <fullName evidence="2">GyrI-like domain-containing protein</fullName>
    </submittedName>
</protein>
<reference evidence="3" key="1">
    <citation type="journal article" date="2019" name="Int. J. Syst. Evol. Microbiol.">
        <title>The Global Catalogue of Microorganisms (GCM) 10K type strain sequencing project: providing services to taxonomists for standard genome sequencing and annotation.</title>
        <authorList>
            <consortium name="The Broad Institute Genomics Platform"/>
            <consortium name="The Broad Institute Genome Sequencing Center for Infectious Disease"/>
            <person name="Wu L."/>
            <person name="Ma J."/>
        </authorList>
    </citation>
    <scope>NUCLEOTIDE SEQUENCE [LARGE SCALE GENOMIC DNA]</scope>
    <source>
        <strain evidence="3">CCUG 59778</strain>
    </source>
</reference>